<dbReference type="InterPro" id="IPR006300">
    <property type="entry name" value="FlgB"/>
</dbReference>
<dbReference type="PANTHER" id="PTHR30435">
    <property type="entry name" value="FLAGELLAR PROTEIN"/>
    <property type="match status" value="1"/>
</dbReference>
<comment type="similarity">
    <text evidence="2 6">Belongs to the flagella basal body rod proteins family.</text>
</comment>
<evidence type="ECO:0000313" key="8">
    <source>
        <dbReference type="EMBL" id="GAX91443.1"/>
    </source>
</evidence>
<evidence type="ECO:0000256" key="1">
    <source>
        <dbReference type="ARBA" id="ARBA00004117"/>
    </source>
</evidence>
<dbReference type="PIRSF" id="PIRSF002889">
    <property type="entry name" value="Rod_FlgB"/>
    <property type="match status" value="1"/>
</dbReference>
<keyword evidence="8" id="KW-0969">Cilium</keyword>
<keyword evidence="8" id="KW-0282">Flagellum</keyword>
<name>A0A292YRP5_9BACL</name>
<dbReference type="EMBL" id="BDUF01000095">
    <property type="protein sequence ID" value="GAX91443.1"/>
    <property type="molecule type" value="Genomic_DNA"/>
</dbReference>
<dbReference type="InterPro" id="IPR001444">
    <property type="entry name" value="Flag_bb_rod_N"/>
</dbReference>
<keyword evidence="4 6" id="KW-0975">Bacterial flagellum</keyword>
<accession>A0A292YRP5</accession>
<dbReference type="GO" id="GO:0030694">
    <property type="term" value="C:bacterial-type flagellum basal body, rod"/>
    <property type="evidence" value="ECO:0007669"/>
    <property type="project" value="InterPro"/>
</dbReference>
<evidence type="ECO:0000256" key="6">
    <source>
        <dbReference type="PIRNR" id="PIRNR002889"/>
    </source>
</evidence>
<dbReference type="RefSeq" id="WP_231705845.1">
    <property type="nucleotide sequence ID" value="NZ_BDUF01000095.1"/>
</dbReference>
<protein>
    <recommendedName>
        <fullName evidence="3 6">Flagellar basal body rod protein FlgB</fullName>
    </recommendedName>
</protein>
<feature type="domain" description="Flagellar basal body rod protein N-terminal" evidence="7">
    <location>
        <begin position="16"/>
        <end position="39"/>
    </location>
</feature>
<comment type="function">
    <text evidence="5 6">Structural component of flagellum, the bacterial motility apparatus. Part of the rod structure of flagellar basal body.</text>
</comment>
<evidence type="ECO:0000256" key="4">
    <source>
        <dbReference type="ARBA" id="ARBA00023143"/>
    </source>
</evidence>
<keyword evidence="8" id="KW-0966">Cell projection</keyword>
<comment type="caution">
    <text evidence="8">The sequence shown here is derived from an EMBL/GenBank/DDBJ whole genome shotgun (WGS) entry which is preliminary data.</text>
</comment>
<gene>
    <name evidence="8" type="ORF">EFBL_3112</name>
</gene>
<dbReference type="PANTHER" id="PTHR30435:SF12">
    <property type="entry name" value="FLAGELLAR BASAL BODY ROD PROTEIN FLGB"/>
    <property type="match status" value="1"/>
</dbReference>
<dbReference type="GO" id="GO:0071978">
    <property type="term" value="P:bacterial-type flagellum-dependent swarming motility"/>
    <property type="evidence" value="ECO:0007669"/>
    <property type="project" value="TreeGrafter"/>
</dbReference>
<sequence length="136" mass="15196">MTFFNTKTAQILERSLDASSLRHKVLANNIANVDTPNFKRSDISFDSALQSYLDDDSIPIKGMVTHPRHIPIGVHSFSQIQPEIVAEDSTIYNNNGNNVDIDSEMTQLAQNQIKYNALIQQINGHFAKLRNAIGGR</sequence>
<dbReference type="Proteomes" id="UP000217785">
    <property type="component" value="Unassembled WGS sequence"/>
</dbReference>
<dbReference type="AlphaFoldDB" id="A0A292YRP5"/>
<evidence type="ECO:0000313" key="9">
    <source>
        <dbReference type="Proteomes" id="UP000217785"/>
    </source>
</evidence>
<organism evidence="8 9">
    <name type="scientific">Effusibacillus lacus</name>
    <dbReference type="NCBI Taxonomy" id="1348429"/>
    <lineage>
        <taxon>Bacteria</taxon>
        <taxon>Bacillati</taxon>
        <taxon>Bacillota</taxon>
        <taxon>Bacilli</taxon>
        <taxon>Bacillales</taxon>
        <taxon>Alicyclobacillaceae</taxon>
        <taxon>Effusibacillus</taxon>
    </lineage>
</organism>
<evidence type="ECO:0000259" key="7">
    <source>
        <dbReference type="Pfam" id="PF00460"/>
    </source>
</evidence>
<comment type="subcellular location">
    <subcellularLocation>
        <location evidence="1 6">Bacterial flagellum basal body</location>
    </subcellularLocation>
</comment>
<reference evidence="9" key="1">
    <citation type="submission" date="2017-07" db="EMBL/GenBank/DDBJ databases">
        <title>Draft genome sequence of Effusibacillus lacus strain skLN1.</title>
        <authorList>
            <person name="Watanabe M."/>
            <person name="Kojima H."/>
            <person name="Fukui M."/>
        </authorList>
    </citation>
    <scope>NUCLEOTIDE SEQUENCE [LARGE SCALE GENOMIC DNA]</scope>
    <source>
        <strain evidence="9">skLN1</strain>
    </source>
</reference>
<keyword evidence="9" id="KW-1185">Reference proteome</keyword>
<dbReference type="NCBIfam" id="TIGR01396">
    <property type="entry name" value="FlgB"/>
    <property type="match status" value="1"/>
</dbReference>
<evidence type="ECO:0000256" key="5">
    <source>
        <dbReference type="ARBA" id="ARBA00024934"/>
    </source>
</evidence>
<comment type="subunit">
    <text evidence="6">The basal body constitutes a major portion of the flagellar organelle and consists of a number of rings mounted on a central rod.</text>
</comment>
<evidence type="ECO:0000256" key="3">
    <source>
        <dbReference type="ARBA" id="ARBA00014376"/>
    </source>
</evidence>
<evidence type="ECO:0000256" key="2">
    <source>
        <dbReference type="ARBA" id="ARBA00009677"/>
    </source>
</evidence>
<proteinExistence type="inferred from homology"/>
<dbReference type="Pfam" id="PF00460">
    <property type="entry name" value="Flg_bb_rod"/>
    <property type="match status" value="1"/>
</dbReference>